<dbReference type="RefSeq" id="WP_128359836.1">
    <property type="nucleotide sequence ID" value="NZ_CP053840.1"/>
</dbReference>
<name>A0AAE7BCL4_9BACT</name>
<sequence length="146" mass="17672">MLINKNDLPLVSMDFMNDTHFEDVEIINELYKDILEYEKEQSELNLKSLEDKYKEWITHTENHFETEEIQMREKGFFAYEFHKNEHNMNLSEIKQLFDNFEETKNILELKNYFENNLVSWLVNHIQTMDTVTAMFFKTGMSPCAMH</sequence>
<evidence type="ECO:0000256" key="4">
    <source>
        <dbReference type="ARBA" id="ARBA00023004"/>
    </source>
</evidence>
<dbReference type="KEGG" id="avp:AVENP_3123"/>
<dbReference type="GO" id="GO:0005344">
    <property type="term" value="F:oxygen carrier activity"/>
    <property type="evidence" value="ECO:0007669"/>
    <property type="project" value="UniProtKB-KW"/>
</dbReference>
<comment type="similarity">
    <text evidence="1">Belongs to the hemerythrin family.</text>
</comment>
<protein>
    <submittedName>
        <fullName evidence="6">Hemerythrin</fullName>
    </submittedName>
</protein>
<keyword evidence="3" id="KW-0479">Metal-binding</keyword>
<evidence type="ECO:0000313" key="7">
    <source>
        <dbReference type="Proteomes" id="UP000503482"/>
    </source>
</evidence>
<dbReference type="Gene3D" id="1.20.120.50">
    <property type="entry name" value="Hemerythrin-like"/>
    <property type="match status" value="1"/>
</dbReference>
<dbReference type="InterPro" id="IPR016131">
    <property type="entry name" value="Haemerythrin_Fe_BS"/>
</dbReference>
<dbReference type="InterPro" id="IPR012827">
    <property type="entry name" value="Hemerythrin_metal-bd"/>
</dbReference>
<dbReference type="PROSITE" id="PS00550">
    <property type="entry name" value="HEMERYTHRINS"/>
    <property type="match status" value="1"/>
</dbReference>
<dbReference type="PANTHER" id="PTHR37164">
    <property type="entry name" value="BACTERIOHEMERYTHRIN"/>
    <property type="match status" value="1"/>
</dbReference>
<dbReference type="EMBL" id="CP053840">
    <property type="protein sequence ID" value="QKF68586.1"/>
    <property type="molecule type" value="Genomic_DNA"/>
</dbReference>
<keyword evidence="4" id="KW-0408">Iron</keyword>
<evidence type="ECO:0000256" key="3">
    <source>
        <dbReference type="ARBA" id="ARBA00022723"/>
    </source>
</evidence>
<dbReference type="AlphaFoldDB" id="A0AAE7BCL4"/>
<dbReference type="NCBIfam" id="TIGR02481">
    <property type="entry name" value="hemeryth_dom"/>
    <property type="match status" value="1"/>
</dbReference>
<proteinExistence type="inferred from homology"/>
<keyword evidence="7" id="KW-1185">Reference proteome</keyword>
<dbReference type="GO" id="GO:0046872">
    <property type="term" value="F:metal ion binding"/>
    <property type="evidence" value="ECO:0007669"/>
    <property type="project" value="UniProtKB-KW"/>
</dbReference>
<keyword evidence="5" id="KW-0175">Coiled coil</keyword>
<dbReference type="PANTHER" id="PTHR37164:SF1">
    <property type="entry name" value="BACTERIOHEMERYTHRIN"/>
    <property type="match status" value="1"/>
</dbReference>
<keyword evidence="2" id="KW-0813">Transport</keyword>
<evidence type="ECO:0000256" key="5">
    <source>
        <dbReference type="SAM" id="Coils"/>
    </source>
</evidence>
<organism evidence="6 7">
    <name type="scientific">Arcobacter venerupis</name>
    <dbReference type="NCBI Taxonomy" id="1054033"/>
    <lineage>
        <taxon>Bacteria</taxon>
        <taxon>Pseudomonadati</taxon>
        <taxon>Campylobacterota</taxon>
        <taxon>Epsilonproteobacteria</taxon>
        <taxon>Campylobacterales</taxon>
        <taxon>Arcobacteraceae</taxon>
        <taxon>Arcobacter</taxon>
    </lineage>
</organism>
<evidence type="ECO:0000313" key="6">
    <source>
        <dbReference type="EMBL" id="QKF68586.1"/>
    </source>
</evidence>
<feature type="coiled-coil region" evidence="5">
    <location>
        <begin position="27"/>
        <end position="59"/>
    </location>
</feature>
<reference evidence="6 7" key="1">
    <citation type="submission" date="2020-05" db="EMBL/GenBank/DDBJ databases">
        <title>Complete genome sequencing of Campylobacter and Arcobacter type strains.</title>
        <authorList>
            <person name="Miller W.G."/>
            <person name="Yee E."/>
        </authorList>
    </citation>
    <scope>NUCLEOTIDE SEQUENCE [LARGE SCALE GENOMIC DNA]</scope>
    <source>
        <strain evidence="6 7">LMG 26156</strain>
    </source>
</reference>
<evidence type="ECO:0000256" key="1">
    <source>
        <dbReference type="ARBA" id="ARBA00010587"/>
    </source>
</evidence>
<dbReference type="CDD" id="cd12107">
    <property type="entry name" value="Hemerythrin"/>
    <property type="match status" value="1"/>
</dbReference>
<accession>A0AAE7BCL4</accession>
<evidence type="ECO:0000256" key="2">
    <source>
        <dbReference type="ARBA" id="ARBA00022621"/>
    </source>
</evidence>
<dbReference type="InterPro" id="IPR035938">
    <property type="entry name" value="Hemerythrin-like_sf"/>
</dbReference>
<keyword evidence="2" id="KW-0561">Oxygen transport</keyword>
<dbReference type="Proteomes" id="UP000503482">
    <property type="component" value="Chromosome"/>
</dbReference>
<gene>
    <name evidence="6" type="ORF">AVENP_3123</name>
</gene>
<dbReference type="SUPFAM" id="SSF47188">
    <property type="entry name" value="Hemerythrin-like"/>
    <property type="match status" value="1"/>
</dbReference>
<dbReference type="InterPro" id="IPR050669">
    <property type="entry name" value="Hemerythrin"/>
</dbReference>